<feature type="domain" description="ABM" evidence="1">
    <location>
        <begin position="1"/>
        <end position="72"/>
    </location>
</feature>
<dbReference type="Pfam" id="PF03992">
    <property type="entry name" value="ABM"/>
    <property type="match status" value="1"/>
</dbReference>
<name>A0A839UTP0_9GAMM</name>
<gene>
    <name evidence="2" type="ORF">FHS30_001931</name>
</gene>
<dbReference type="Gene3D" id="3.30.70.100">
    <property type="match status" value="1"/>
</dbReference>
<dbReference type="EMBL" id="JACHXZ010000002">
    <property type="protein sequence ID" value="MBB3168747.1"/>
    <property type="molecule type" value="Genomic_DNA"/>
</dbReference>
<comment type="caution">
    <text evidence="2">The sequence shown here is derived from an EMBL/GenBank/DDBJ whole genome shotgun (WGS) entry which is preliminary data.</text>
</comment>
<sequence>MIHVLIERLIADDMEQTYEQAARSTLHQAFSAPGFIRGEAFTDINNPMHRFIVCKFRTARDWHQWAESDARRLMMNLIYPALAEPEKVTLLEN</sequence>
<dbReference type="AlphaFoldDB" id="A0A839UTP0"/>
<dbReference type="Proteomes" id="UP000559987">
    <property type="component" value="Unassembled WGS sequence"/>
</dbReference>
<organism evidence="2 3">
    <name type="scientific">Simiduia aestuariiviva</name>
    <dbReference type="NCBI Taxonomy" id="1510459"/>
    <lineage>
        <taxon>Bacteria</taxon>
        <taxon>Pseudomonadati</taxon>
        <taxon>Pseudomonadota</taxon>
        <taxon>Gammaproteobacteria</taxon>
        <taxon>Cellvibrionales</taxon>
        <taxon>Cellvibrionaceae</taxon>
        <taxon>Simiduia</taxon>
    </lineage>
</organism>
<reference evidence="2 3" key="1">
    <citation type="submission" date="2020-08" db="EMBL/GenBank/DDBJ databases">
        <title>Genomic Encyclopedia of Type Strains, Phase III (KMG-III): the genomes of soil and plant-associated and newly described type strains.</title>
        <authorList>
            <person name="Whitman W."/>
        </authorList>
    </citation>
    <scope>NUCLEOTIDE SEQUENCE [LARGE SCALE GENOMIC DNA]</scope>
    <source>
        <strain evidence="2 3">CECT 8571</strain>
    </source>
</reference>
<protein>
    <submittedName>
        <fullName evidence="2">Heme-degrading monooxygenase HmoA</fullName>
    </submittedName>
</protein>
<keyword evidence="2" id="KW-0560">Oxidoreductase</keyword>
<keyword evidence="2" id="KW-0503">Monooxygenase</keyword>
<evidence type="ECO:0000313" key="2">
    <source>
        <dbReference type="EMBL" id="MBB3168747.1"/>
    </source>
</evidence>
<dbReference type="InterPro" id="IPR011008">
    <property type="entry name" value="Dimeric_a/b-barrel"/>
</dbReference>
<keyword evidence="3" id="KW-1185">Reference proteome</keyword>
<evidence type="ECO:0000259" key="1">
    <source>
        <dbReference type="Pfam" id="PF03992"/>
    </source>
</evidence>
<evidence type="ECO:0000313" key="3">
    <source>
        <dbReference type="Proteomes" id="UP000559987"/>
    </source>
</evidence>
<dbReference type="InterPro" id="IPR007138">
    <property type="entry name" value="ABM_dom"/>
</dbReference>
<dbReference type="SUPFAM" id="SSF54909">
    <property type="entry name" value="Dimeric alpha+beta barrel"/>
    <property type="match status" value="1"/>
</dbReference>
<accession>A0A839UTP0</accession>
<proteinExistence type="predicted"/>
<dbReference type="RefSeq" id="WP_183910200.1">
    <property type="nucleotide sequence ID" value="NZ_JACHXZ010000002.1"/>
</dbReference>
<dbReference type="GO" id="GO:0004497">
    <property type="term" value="F:monooxygenase activity"/>
    <property type="evidence" value="ECO:0007669"/>
    <property type="project" value="UniProtKB-KW"/>
</dbReference>